<evidence type="ECO:0000313" key="3">
    <source>
        <dbReference type="Proteomes" id="UP000240653"/>
    </source>
</evidence>
<dbReference type="EMBL" id="PXYL01000014">
    <property type="protein sequence ID" value="PSJ57402.1"/>
    <property type="molecule type" value="Genomic_DNA"/>
</dbReference>
<keyword evidence="3" id="KW-1185">Reference proteome</keyword>
<dbReference type="OrthoDB" id="8105357at2"/>
<sequence length="262" mass="28601">MPNTAVLAAAEGMPQINRRRLLLGLAAASTAAATGTVALAAEAAPAENPELIRLGEELPGIVEEYQTATTVRRAIIKKWLPKWPVAPDELLGSWSGFGSRNIERDLLGRGIDRENSYGEKRCREIYTTKDLQRSLEWADQGVRRARTDRTRANAIEKRNKDAALLVVAKRYEATCQAIRDASGYEAANARREAVTKRLLTHVEKVLLEQAVTMAGVIIQAQALVAAGGIKPLYRWSAEATSEVNWSERLAASILRQAEGGAS</sequence>
<dbReference type="PROSITE" id="PS51318">
    <property type="entry name" value="TAT"/>
    <property type="match status" value="1"/>
</dbReference>
<evidence type="ECO:0000313" key="2">
    <source>
        <dbReference type="EMBL" id="PSJ57402.1"/>
    </source>
</evidence>
<dbReference type="InterPro" id="IPR006311">
    <property type="entry name" value="TAT_signal"/>
</dbReference>
<keyword evidence="1" id="KW-0732">Signal</keyword>
<accession>A0A2P7S4P2</accession>
<gene>
    <name evidence="2" type="ORF">C7I85_22725</name>
</gene>
<feature type="signal peptide" evidence="1">
    <location>
        <begin position="1"/>
        <end position="40"/>
    </location>
</feature>
<dbReference type="AlphaFoldDB" id="A0A2P7S4P2"/>
<dbReference type="RefSeq" id="WP_106726304.1">
    <property type="nucleotide sequence ID" value="NZ_PXYL01000014.1"/>
</dbReference>
<reference evidence="2 3" key="1">
    <citation type="submission" date="2018-03" db="EMBL/GenBank/DDBJ databases">
        <title>The draft genome of Mesorhizobium soli JCM 19897.</title>
        <authorList>
            <person name="Li L."/>
            <person name="Liu L."/>
            <person name="Liang L."/>
            <person name="Wang T."/>
            <person name="Zhang X."/>
        </authorList>
    </citation>
    <scope>NUCLEOTIDE SEQUENCE [LARGE SCALE GENOMIC DNA]</scope>
    <source>
        <strain evidence="2 3">JCM 19897</strain>
    </source>
</reference>
<proteinExistence type="predicted"/>
<dbReference type="Proteomes" id="UP000240653">
    <property type="component" value="Unassembled WGS sequence"/>
</dbReference>
<comment type="caution">
    <text evidence="2">The sequence shown here is derived from an EMBL/GenBank/DDBJ whole genome shotgun (WGS) entry which is preliminary data.</text>
</comment>
<organism evidence="2 3">
    <name type="scientific">Pseudaminobacter soli</name>
    <name type="common">ex Li et al. 2025</name>
    <dbReference type="NCBI Taxonomy" id="1295366"/>
    <lineage>
        <taxon>Bacteria</taxon>
        <taxon>Pseudomonadati</taxon>
        <taxon>Pseudomonadota</taxon>
        <taxon>Alphaproteobacteria</taxon>
        <taxon>Hyphomicrobiales</taxon>
        <taxon>Phyllobacteriaceae</taxon>
        <taxon>Pseudaminobacter</taxon>
    </lineage>
</organism>
<evidence type="ECO:0000256" key="1">
    <source>
        <dbReference type="SAM" id="SignalP"/>
    </source>
</evidence>
<feature type="chain" id="PRO_5015135881" evidence="1">
    <location>
        <begin position="41"/>
        <end position="262"/>
    </location>
</feature>
<name>A0A2P7S4P2_9HYPH</name>
<protein>
    <submittedName>
        <fullName evidence="2">Uncharacterized protein</fullName>
    </submittedName>
</protein>